<dbReference type="PANTHER" id="PTHR31646">
    <property type="entry name" value="ALPHA-1,2-MANNOSYLTRANSFERASE MNN2"/>
    <property type="match status" value="1"/>
</dbReference>
<dbReference type="PANTHER" id="PTHR31646:SF1">
    <property type="entry name" value="ALPHA-1,2-MANNOSYLTRANSFERASE MNN2"/>
    <property type="match status" value="1"/>
</dbReference>
<dbReference type="Pfam" id="PF11051">
    <property type="entry name" value="Mannosyl_trans3"/>
    <property type="match status" value="1"/>
</dbReference>
<protein>
    <submittedName>
        <fullName evidence="10">Glycosyltransferase family 71 protein</fullName>
    </submittedName>
</protein>
<comment type="subcellular location">
    <subcellularLocation>
        <location evidence="1">Golgi apparatus membrane</location>
        <topology evidence="1">Single-pass type II membrane protein</topology>
    </subcellularLocation>
</comment>
<dbReference type="GeneID" id="30983023"/>
<keyword evidence="8" id="KW-0333">Golgi apparatus</keyword>
<keyword evidence="9" id="KW-0472">Membrane</keyword>
<dbReference type="STRING" id="984487.A0A1E4SRW5"/>
<reference evidence="11" key="1">
    <citation type="submission" date="2016-05" db="EMBL/GenBank/DDBJ databases">
        <title>Comparative genomics of biotechnologically important yeasts.</title>
        <authorList>
            <consortium name="DOE Joint Genome Institute"/>
            <person name="Riley R."/>
            <person name="Haridas S."/>
            <person name="Wolfe K.H."/>
            <person name="Lopes M.R."/>
            <person name="Hittinger C.T."/>
            <person name="Goker M."/>
            <person name="Salamov A."/>
            <person name="Wisecaver J."/>
            <person name="Long T.M."/>
            <person name="Aerts A.L."/>
            <person name="Barry K."/>
            <person name="Choi C."/>
            <person name="Clum A."/>
            <person name="Coughlan A.Y."/>
            <person name="Deshpande S."/>
            <person name="Douglass A.P."/>
            <person name="Hanson S.J."/>
            <person name="Klenk H.-P."/>
            <person name="Labutti K."/>
            <person name="Lapidus A."/>
            <person name="Lindquist E."/>
            <person name="Lipzen A."/>
            <person name="Meier-Kolthoff J.P."/>
            <person name="Ohm R.A."/>
            <person name="Otillar R.P."/>
            <person name="Pangilinan J."/>
            <person name="Peng Y."/>
            <person name="Rokas A."/>
            <person name="Rosa C.A."/>
            <person name="Scheuner C."/>
            <person name="Sibirny A.A."/>
            <person name="Slot J.C."/>
            <person name="Stielow J.B."/>
            <person name="Sun H."/>
            <person name="Kurtzman C.P."/>
            <person name="Blackwell M."/>
            <person name="Grigoriev I.V."/>
            <person name="Jeffries T.W."/>
        </authorList>
    </citation>
    <scope>NUCLEOTIDE SEQUENCE [LARGE SCALE GENOMIC DNA]</scope>
    <source>
        <strain evidence="11">NRRL Y-17324</strain>
    </source>
</reference>
<evidence type="ECO:0000256" key="6">
    <source>
        <dbReference type="ARBA" id="ARBA00022968"/>
    </source>
</evidence>
<evidence type="ECO:0000256" key="5">
    <source>
        <dbReference type="ARBA" id="ARBA00022692"/>
    </source>
</evidence>
<sequence>MSPLRKFARDRSLIAVVVLLVCGIAVVLTHRTPSPISHEAITRHILNNINPDLVASSPEPIEYIQSQIETYYTRKLFRSIEDHVHLQEAIKADYASHNHEQLVNEIVREVSQDPQVAELPELVQKVESALNHRYSKKAYYDDILEHLILHNAPQCPAVDRVDSIFGYSYNYVGSPCFSKSYITSLGKTLPESSFHELQKKHDNLVRALRDLPEPPKSFVHGDGIVINGGGAYLMGALTVVAQIREMGSVLPVEVVLAYHSEYDDHICETLLPRLNGSCVVVESAIGASLLKKLKLKRFQLKILGLLVSSFDNIIALDADNFPIQNVDKLLESEVYLKNKFILWPDLWHKATSPSYYDIARFKLGEPNRRQGLQNSDSYTDYIQRNRDTDILLHDLEGAPPAMGAETGQMVFSKRAHYRSFLLALYYNVYGYSHYYELLFQGVFGEGDRETFIPALHVMNEPYYLVTRDAWLAGYQDGEDNFQESTIVQYSPQETEDFFDDWRDWLFSKGLDSRLWPYQDNDYTRELFSNYKSDRGDKARIPSVMFLHVHNPKINAAINAQKKTKTSDQIYTRRSLGLPGRYPCFGETDWELKFHSISKWLACDALSGKHFWKHISKLPQKKVCEAVSKYVDFLKRDSPNVGSAKLDFLSIIEGVDQNN</sequence>
<dbReference type="GO" id="GO:0000026">
    <property type="term" value="F:alpha-1,2-mannosyltransferase activity"/>
    <property type="evidence" value="ECO:0007669"/>
    <property type="project" value="TreeGrafter"/>
</dbReference>
<dbReference type="RefSeq" id="XP_020067289.1">
    <property type="nucleotide sequence ID" value="XM_020208887.1"/>
</dbReference>
<proteinExistence type="inferred from homology"/>
<dbReference type="UniPathway" id="UPA00378"/>
<organism evidence="10 11">
    <name type="scientific">Suhomyces tanzawaensis NRRL Y-17324</name>
    <dbReference type="NCBI Taxonomy" id="984487"/>
    <lineage>
        <taxon>Eukaryota</taxon>
        <taxon>Fungi</taxon>
        <taxon>Dikarya</taxon>
        <taxon>Ascomycota</taxon>
        <taxon>Saccharomycotina</taxon>
        <taxon>Pichiomycetes</taxon>
        <taxon>Debaryomycetaceae</taxon>
        <taxon>Suhomyces</taxon>
    </lineage>
</organism>
<keyword evidence="11" id="KW-1185">Reference proteome</keyword>
<evidence type="ECO:0000256" key="4">
    <source>
        <dbReference type="ARBA" id="ARBA00022679"/>
    </source>
</evidence>
<comment type="similarity">
    <text evidence="3">Belongs to the MNN1/MNT family.</text>
</comment>
<dbReference type="SUPFAM" id="SSF53448">
    <property type="entry name" value="Nucleotide-diphospho-sugar transferases"/>
    <property type="match status" value="1"/>
</dbReference>
<name>A0A1E4SRW5_9ASCO</name>
<keyword evidence="6" id="KW-0735">Signal-anchor</keyword>
<keyword evidence="7" id="KW-1133">Transmembrane helix</keyword>
<keyword evidence="5" id="KW-0812">Transmembrane</keyword>
<evidence type="ECO:0000256" key="8">
    <source>
        <dbReference type="ARBA" id="ARBA00023034"/>
    </source>
</evidence>
<dbReference type="GO" id="GO:0000139">
    <property type="term" value="C:Golgi membrane"/>
    <property type="evidence" value="ECO:0007669"/>
    <property type="project" value="UniProtKB-SubCell"/>
</dbReference>
<evidence type="ECO:0000256" key="1">
    <source>
        <dbReference type="ARBA" id="ARBA00004323"/>
    </source>
</evidence>
<evidence type="ECO:0000256" key="3">
    <source>
        <dbReference type="ARBA" id="ARBA00009105"/>
    </source>
</evidence>
<evidence type="ECO:0000313" key="11">
    <source>
        <dbReference type="Proteomes" id="UP000094285"/>
    </source>
</evidence>
<dbReference type="Proteomes" id="UP000094285">
    <property type="component" value="Unassembled WGS sequence"/>
</dbReference>
<dbReference type="AlphaFoldDB" id="A0A1E4SRW5"/>
<dbReference type="InterPro" id="IPR022751">
    <property type="entry name" value="Alpha_mannosyltransferase"/>
</dbReference>
<dbReference type="GO" id="GO:0046354">
    <property type="term" value="P:mannan biosynthetic process"/>
    <property type="evidence" value="ECO:0007669"/>
    <property type="project" value="TreeGrafter"/>
</dbReference>
<comment type="pathway">
    <text evidence="2">Protein modification; protein glycosylation.</text>
</comment>
<dbReference type="Gene3D" id="3.90.550.10">
    <property type="entry name" value="Spore Coat Polysaccharide Biosynthesis Protein SpsA, Chain A"/>
    <property type="match status" value="1"/>
</dbReference>
<evidence type="ECO:0000256" key="2">
    <source>
        <dbReference type="ARBA" id="ARBA00004922"/>
    </source>
</evidence>
<accession>A0A1E4SRW5</accession>
<evidence type="ECO:0000256" key="7">
    <source>
        <dbReference type="ARBA" id="ARBA00022989"/>
    </source>
</evidence>
<evidence type="ECO:0000313" key="10">
    <source>
        <dbReference type="EMBL" id="ODV82167.1"/>
    </source>
</evidence>
<keyword evidence="4 10" id="KW-0808">Transferase</keyword>
<dbReference type="InterPro" id="IPR029044">
    <property type="entry name" value="Nucleotide-diphossugar_trans"/>
</dbReference>
<dbReference type="OrthoDB" id="4484309at2759"/>
<dbReference type="EMBL" id="KV453909">
    <property type="protein sequence ID" value="ODV82167.1"/>
    <property type="molecule type" value="Genomic_DNA"/>
</dbReference>
<evidence type="ECO:0000256" key="9">
    <source>
        <dbReference type="ARBA" id="ARBA00023136"/>
    </source>
</evidence>
<gene>
    <name evidence="10" type="ORF">CANTADRAFT_4195</name>
</gene>